<dbReference type="STRING" id="47864.GA0070560_10310"/>
<evidence type="ECO:0000313" key="2">
    <source>
        <dbReference type="Proteomes" id="UP000199408"/>
    </source>
</evidence>
<name>A0A1C5H320_9ACTN</name>
<organism evidence="1 2">
    <name type="scientific">Micromonospora halophytica</name>
    <dbReference type="NCBI Taxonomy" id="47864"/>
    <lineage>
        <taxon>Bacteria</taxon>
        <taxon>Bacillati</taxon>
        <taxon>Actinomycetota</taxon>
        <taxon>Actinomycetes</taxon>
        <taxon>Micromonosporales</taxon>
        <taxon>Micromonosporaceae</taxon>
        <taxon>Micromonospora</taxon>
    </lineage>
</organism>
<sequence>MRNEKGLGTLDRPVNWTLGRVPAEDFLDALVDVEALSIRTNREVSGDERVHHGSLFERKVGELVCETALGCFDPGTGVMGHQADKSRRVVVVL</sequence>
<dbReference type="EMBL" id="FMDN01000003">
    <property type="protein sequence ID" value="SCG40449.1"/>
    <property type="molecule type" value="Genomic_DNA"/>
</dbReference>
<keyword evidence="2" id="KW-1185">Reference proteome</keyword>
<proteinExistence type="predicted"/>
<gene>
    <name evidence="1" type="ORF">GA0070560_10310</name>
</gene>
<evidence type="ECO:0000313" key="1">
    <source>
        <dbReference type="EMBL" id="SCG40449.1"/>
    </source>
</evidence>
<dbReference type="AlphaFoldDB" id="A0A1C5H320"/>
<dbReference type="Proteomes" id="UP000199408">
    <property type="component" value="Unassembled WGS sequence"/>
</dbReference>
<reference evidence="2" key="1">
    <citation type="submission" date="2016-06" db="EMBL/GenBank/DDBJ databases">
        <authorList>
            <person name="Varghese N."/>
        </authorList>
    </citation>
    <scope>NUCLEOTIDE SEQUENCE [LARGE SCALE GENOMIC DNA]</scope>
    <source>
        <strain evidence="2">DSM 43171</strain>
    </source>
</reference>
<protein>
    <submittedName>
        <fullName evidence="1">Uncharacterized protein</fullName>
    </submittedName>
</protein>
<accession>A0A1C5H320</accession>